<gene>
    <name evidence="2" type="ORF">KP509_22G039500</name>
</gene>
<keyword evidence="1" id="KW-0812">Transmembrane</keyword>
<keyword evidence="1" id="KW-0472">Membrane</keyword>
<dbReference type="OMA" id="FDARWIK"/>
<evidence type="ECO:0000256" key="1">
    <source>
        <dbReference type="SAM" id="Phobius"/>
    </source>
</evidence>
<comment type="caution">
    <text evidence="2">The sequence shown here is derived from an EMBL/GenBank/DDBJ whole genome shotgun (WGS) entry which is preliminary data.</text>
</comment>
<evidence type="ECO:0000313" key="3">
    <source>
        <dbReference type="Proteomes" id="UP000825935"/>
    </source>
</evidence>
<feature type="non-terminal residue" evidence="2">
    <location>
        <position position="127"/>
    </location>
</feature>
<name>A0A8T2S6W5_CERRI</name>
<evidence type="ECO:0008006" key="4">
    <source>
        <dbReference type="Google" id="ProtNLM"/>
    </source>
</evidence>
<feature type="transmembrane region" description="Helical" evidence="1">
    <location>
        <begin position="54"/>
        <end position="74"/>
    </location>
</feature>
<feature type="non-terminal residue" evidence="2">
    <location>
        <position position="1"/>
    </location>
</feature>
<organism evidence="2 3">
    <name type="scientific">Ceratopteris richardii</name>
    <name type="common">Triangle waterfern</name>
    <dbReference type="NCBI Taxonomy" id="49495"/>
    <lineage>
        <taxon>Eukaryota</taxon>
        <taxon>Viridiplantae</taxon>
        <taxon>Streptophyta</taxon>
        <taxon>Embryophyta</taxon>
        <taxon>Tracheophyta</taxon>
        <taxon>Polypodiopsida</taxon>
        <taxon>Polypodiidae</taxon>
        <taxon>Polypodiales</taxon>
        <taxon>Pteridineae</taxon>
        <taxon>Pteridaceae</taxon>
        <taxon>Parkerioideae</taxon>
        <taxon>Ceratopteris</taxon>
    </lineage>
</organism>
<dbReference type="EMBL" id="CM035427">
    <property type="protein sequence ID" value="KAH7306951.1"/>
    <property type="molecule type" value="Genomic_DNA"/>
</dbReference>
<evidence type="ECO:0000313" key="2">
    <source>
        <dbReference type="EMBL" id="KAH7306951.1"/>
    </source>
</evidence>
<protein>
    <recommendedName>
        <fullName evidence="4">Reverse transcriptase</fullName>
    </recommendedName>
</protein>
<dbReference type="OrthoDB" id="1736385at2759"/>
<proteinExistence type="predicted"/>
<dbReference type="AlphaFoldDB" id="A0A8T2S6W5"/>
<keyword evidence="3" id="KW-1185">Reference proteome</keyword>
<accession>A0A8T2S6W5</accession>
<dbReference type="Proteomes" id="UP000825935">
    <property type="component" value="Chromosome 22"/>
</dbReference>
<reference evidence="2" key="1">
    <citation type="submission" date="2021-08" db="EMBL/GenBank/DDBJ databases">
        <title>WGS assembly of Ceratopteris richardii.</title>
        <authorList>
            <person name="Marchant D.B."/>
            <person name="Chen G."/>
            <person name="Jenkins J."/>
            <person name="Shu S."/>
            <person name="Leebens-Mack J."/>
            <person name="Grimwood J."/>
            <person name="Schmutz J."/>
            <person name="Soltis P."/>
            <person name="Soltis D."/>
            <person name="Chen Z.-H."/>
        </authorList>
    </citation>
    <scope>NUCLEOTIDE SEQUENCE</scope>
    <source>
        <strain evidence="2">Whitten #5841</strain>
        <tissue evidence="2">Leaf</tissue>
    </source>
</reference>
<keyword evidence="1" id="KW-1133">Transmembrane helix</keyword>
<sequence>VDCQSLEESLARFGFDARWIKAWAALYQLASSAVLMAGKIGSRFQLTRSVWQRCPLIPFLFLFFAEAIACFLYAPQTDLRGLKLPFSNSKLIEAEFVDDTTLYLQGEVENLRKAEQAVNMFCNGSGA</sequence>
<feature type="transmembrane region" description="Helical" evidence="1">
    <location>
        <begin position="20"/>
        <end position="42"/>
    </location>
</feature>